<protein>
    <submittedName>
        <fullName evidence="2">Uncharacterized protein</fullName>
    </submittedName>
</protein>
<dbReference type="EMBL" id="LAZR01029675">
    <property type="protein sequence ID" value="KKL58867.1"/>
    <property type="molecule type" value="Genomic_DNA"/>
</dbReference>
<reference evidence="2" key="1">
    <citation type="journal article" date="2015" name="Nature">
        <title>Complex archaea that bridge the gap between prokaryotes and eukaryotes.</title>
        <authorList>
            <person name="Spang A."/>
            <person name="Saw J.H."/>
            <person name="Jorgensen S.L."/>
            <person name="Zaremba-Niedzwiedzka K."/>
            <person name="Martijn J."/>
            <person name="Lind A.E."/>
            <person name="van Eijk R."/>
            <person name="Schleper C."/>
            <person name="Guy L."/>
            <person name="Ettema T.J."/>
        </authorList>
    </citation>
    <scope>NUCLEOTIDE SEQUENCE</scope>
</reference>
<feature type="compositionally biased region" description="Basic and acidic residues" evidence="1">
    <location>
        <begin position="10"/>
        <end position="24"/>
    </location>
</feature>
<dbReference type="AlphaFoldDB" id="A0A0F9G6I0"/>
<evidence type="ECO:0000256" key="1">
    <source>
        <dbReference type="SAM" id="MobiDB-lite"/>
    </source>
</evidence>
<feature type="region of interest" description="Disordered" evidence="1">
    <location>
        <begin position="1"/>
        <end position="24"/>
    </location>
</feature>
<sequence>HVLHVVGKLQETKNDTDRNRNKGS</sequence>
<evidence type="ECO:0000313" key="2">
    <source>
        <dbReference type="EMBL" id="KKL58867.1"/>
    </source>
</evidence>
<proteinExistence type="predicted"/>
<comment type="caution">
    <text evidence="2">The sequence shown here is derived from an EMBL/GenBank/DDBJ whole genome shotgun (WGS) entry which is preliminary data.</text>
</comment>
<accession>A0A0F9G6I0</accession>
<organism evidence="2">
    <name type="scientific">marine sediment metagenome</name>
    <dbReference type="NCBI Taxonomy" id="412755"/>
    <lineage>
        <taxon>unclassified sequences</taxon>
        <taxon>metagenomes</taxon>
        <taxon>ecological metagenomes</taxon>
    </lineage>
</organism>
<feature type="non-terminal residue" evidence="2">
    <location>
        <position position="1"/>
    </location>
</feature>
<name>A0A0F9G6I0_9ZZZZ</name>
<gene>
    <name evidence="2" type="ORF">LCGC14_2221110</name>
</gene>